<evidence type="ECO:0008006" key="3">
    <source>
        <dbReference type="Google" id="ProtNLM"/>
    </source>
</evidence>
<gene>
    <name evidence="1" type="ORF">PXX05_12420</name>
</gene>
<dbReference type="EMBL" id="CP119078">
    <property type="protein sequence ID" value="WED42694.1"/>
    <property type="molecule type" value="Genomic_DNA"/>
</dbReference>
<proteinExistence type="predicted"/>
<dbReference type="Proteomes" id="UP001222087">
    <property type="component" value="Chromosome"/>
</dbReference>
<organism evidence="1 2">
    <name type="scientific">Legionella cardiaca</name>
    <dbReference type="NCBI Taxonomy" id="1071983"/>
    <lineage>
        <taxon>Bacteria</taxon>
        <taxon>Pseudomonadati</taxon>
        <taxon>Pseudomonadota</taxon>
        <taxon>Gammaproteobacteria</taxon>
        <taxon>Legionellales</taxon>
        <taxon>Legionellaceae</taxon>
        <taxon>Legionella</taxon>
    </lineage>
</organism>
<accession>A0ABY8APQ2</accession>
<sequence>MFFLKKKTKVTHKDKEFDIFNNKINHIGYGADRKFSERNYEEPYLWTSNLTACIGVGLIYREDNNSKIELYHSVSEHYLENIEIEDALASGTEFVTMLFNFLKQLTETRGLIIYIAFDPIHNNIPDRDRTLICNGVNQCIKYINQSQSKSLKLITHAQVKAIEADAGTFFITATGRVGTIVEALADSLDKIKKLFAAENNLGNSELYKEYITNLVSSDESDTFATKKATFEKLQELASAFLSKKHSSKKQALEKLAIKLVSWDLFLARPNSQLFKAWQNKHADIQYEPPSP</sequence>
<keyword evidence="2" id="KW-1185">Reference proteome</keyword>
<name>A0ABY8APQ2_9GAMM</name>
<evidence type="ECO:0000313" key="2">
    <source>
        <dbReference type="Proteomes" id="UP001222087"/>
    </source>
</evidence>
<evidence type="ECO:0000313" key="1">
    <source>
        <dbReference type="EMBL" id="WED42694.1"/>
    </source>
</evidence>
<dbReference type="RefSeq" id="WP_275088510.1">
    <property type="nucleotide sequence ID" value="NZ_CP119078.1"/>
</dbReference>
<reference evidence="1 2" key="1">
    <citation type="submission" date="2023-02" db="EMBL/GenBank/DDBJ databases">
        <title>Genome Sequence of L. cardiaca H63T.</title>
        <authorList>
            <person name="Lopez A.E."/>
            <person name="Cianciotto N.P."/>
        </authorList>
    </citation>
    <scope>NUCLEOTIDE SEQUENCE [LARGE SCALE GENOMIC DNA]</scope>
    <source>
        <strain evidence="1 2">H63</strain>
    </source>
</reference>
<protein>
    <recommendedName>
        <fullName evidence="3">Dot/Icm T4SS effector</fullName>
    </recommendedName>
</protein>